<dbReference type="SUPFAM" id="SSF52172">
    <property type="entry name" value="CheY-like"/>
    <property type="match status" value="1"/>
</dbReference>
<dbReference type="InterPro" id="IPR007492">
    <property type="entry name" value="LytTR_DNA-bd_dom"/>
</dbReference>
<dbReference type="SMART" id="SM00850">
    <property type="entry name" value="LytTR"/>
    <property type="match status" value="1"/>
</dbReference>
<keyword evidence="5" id="KW-1185">Reference proteome</keyword>
<feature type="domain" description="HTH LytTR-type" evidence="3">
    <location>
        <begin position="152"/>
        <end position="226"/>
    </location>
</feature>
<dbReference type="GO" id="GO:0000156">
    <property type="term" value="F:phosphorelay response regulator activity"/>
    <property type="evidence" value="ECO:0007669"/>
    <property type="project" value="InterPro"/>
</dbReference>
<dbReference type="PANTHER" id="PTHR37299:SF1">
    <property type="entry name" value="STAGE 0 SPORULATION PROTEIN A HOMOLOG"/>
    <property type="match status" value="1"/>
</dbReference>
<gene>
    <name evidence="4" type="ORF">SAMN05421594_3285</name>
</gene>
<dbReference type="PROSITE" id="PS50110">
    <property type="entry name" value="RESPONSE_REGULATORY"/>
    <property type="match status" value="1"/>
</dbReference>
<dbReference type="Gene3D" id="3.40.50.2300">
    <property type="match status" value="1"/>
</dbReference>
<dbReference type="Pfam" id="PF00072">
    <property type="entry name" value="Response_reg"/>
    <property type="match status" value="1"/>
</dbReference>
<dbReference type="SMART" id="SM00448">
    <property type="entry name" value="REC"/>
    <property type="match status" value="1"/>
</dbReference>
<dbReference type="PROSITE" id="PS50930">
    <property type="entry name" value="HTH_LYTTR"/>
    <property type="match status" value="1"/>
</dbReference>
<dbReference type="Gene3D" id="2.40.50.1020">
    <property type="entry name" value="LytTr DNA-binding domain"/>
    <property type="match status" value="1"/>
</dbReference>
<proteinExistence type="predicted"/>
<dbReference type="EMBL" id="FOVD01000005">
    <property type="protein sequence ID" value="SFN56908.1"/>
    <property type="molecule type" value="Genomic_DNA"/>
</dbReference>
<feature type="domain" description="Response regulatory" evidence="2">
    <location>
        <begin position="7"/>
        <end position="120"/>
    </location>
</feature>
<dbReference type="InterPro" id="IPR046947">
    <property type="entry name" value="LytR-like"/>
</dbReference>
<accession>A0A1I5A3E6</accession>
<dbReference type="InterPro" id="IPR011006">
    <property type="entry name" value="CheY-like_superfamily"/>
</dbReference>
<evidence type="ECO:0000313" key="5">
    <source>
        <dbReference type="Proteomes" id="UP000198769"/>
    </source>
</evidence>
<name>A0A1I5A3E6_CHROL</name>
<dbReference type="GO" id="GO:0003677">
    <property type="term" value="F:DNA binding"/>
    <property type="evidence" value="ECO:0007669"/>
    <property type="project" value="InterPro"/>
</dbReference>
<organism evidence="4 5">
    <name type="scientific">Chryseobacterium oleae</name>
    <dbReference type="NCBI Taxonomy" id="491207"/>
    <lineage>
        <taxon>Bacteria</taxon>
        <taxon>Pseudomonadati</taxon>
        <taxon>Bacteroidota</taxon>
        <taxon>Flavobacteriia</taxon>
        <taxon>Flavobacteriales</taxon>
        <taxon>Weeksellaceae</taxon>
        <taxon>Chryseobacterium group</taxon>
        <taxon>Chryseobacterium</taxon>
    </lineage>
</organism>
<evidence type="ECO:0000256" key="1">
    <source>
        <dbReference type="PROSITE-ProRule" id="PRU00169"/>
    </source>
</evidence>
<dbReference type="AlphaFoldDB" id="A0A1I5A3E6"/>
<evidence type="ECO:0000259" key="3">
    <source>
        <dbReference type="PROSITE" id="PS50930"/>
    </source>
</evidence>
<dbReference type="Pfam" id="PF04397">
    <property type="entry name" value="LytTR"/>
    <property type="match status" value="1"/>
</dbReference>
<dbReference type="PANTHER" id="PTHR37299">
    <property type="entry name" value="TRANSCRIPTIONAL REGULATOR-RELATED"/>
    <property type="match status" value="1"/>
</dbReference>
<evidence type="ECO:0000313" key="4">
    <source>
        <dbReference type="EMBL" id="SFN56908.1"/>
    </source>
</evidence>
<protein>
    <submittedName>
        <fullName evidence="4">Two component transcriptional regulator, LytTR family</fullName>
    </submittedName>
</protein>
<sequence>MTREMIKILIIEDEIPARKKLRRFLDEVHEPISVEAEIDTVQDAVNFLKTNVSIDLILSDIELLDGNAFDIYREVQVSCPIIFTTAYDRFWMDAFESNGIEYLLKPFSLDRFQKAWDKFLLLRNNQPTDHSLHLKLDQIIGNSAEKKFKGRFSVNTTQGIYFFETKDILFFEADEGVVFALHKTGKKHLLNISTLKEIEIQLDPLEFFRINRSELVNKKFIERIERYSKNALALKIEGYDRHLITSQSNTSLFREWIEK</sequence>
<dbReference type="OrthoDB" id="2168082at2"/>
<keyword evidence="1" id="KW-0597">Phosphoprotein</keyword>
<reference evidence="5" key="1">
    <citation type="submission" date="2016-10" db="EMBL/GenBank/DDBJ databases">
        <authorList>
            <person name="Varghese N."/>
            <person name="Submissions S."/>
        </authorList>
    </citation>
    <scope>NUCLEOTIDE SEQUENCE [LARGE SCALE GENOMIC DNA]</scope>
    <source>
        <strain evidence="5">DSM 25575</strain>
    </source>
</reference>
<dbReference type="Proteomes" id="UP000198769">
    <property type="component" value="Unassembled WGS sequence"/>
</dbReference>
<evidence type="ECO:0000259" key="2">
    <source>
        <dbReference type="PROSITE" id="PS50110"/>
    </source>
</evidence>
<dbReference type="InterPro" id="IPR001789">
    <property type="entry name" value="Sig_transdc_resp-reg_receiver"/>
</dbReference>
<feature type="modified residue" description="4-aspartylphosphate" evidence="1">
    <location>
        <position position="60"/>
    </location>
</feature>